<sequence length="380" mass="42071">MEELLQSALSAFDIVSEQAEDPALRLHFTELYGVGRCTKSFRRICTVYYGNTPGKHNTPPDEEKGASPDVPNSGTRRLQCGLCGGAKRTVVLKCCDVKACEECVSRLTTIHPCAASYLKCDFCGGYVGFDDNVVHIKCCKLRACPACASAWYGHNTCSRCGADVSRYVNRLRVLPPLLSVKRCDTAFKPNYDDVDAGARAELYSGMVGRLLVQLPPVPQKMCVDTFYTYETLERLLTRTEGRCGRATCLSGFVEGAQPGYRLPPLLPPEHPAGAPYDHTVFDTCVLCILTDQTSLASTLCVDGLAQIEDIWDCGIYFWTVRFCPRTVNMQCVTQSPNALQIRGKLGLIAVPVHYHYMDMLRLLSVQDGVVNCTRLRRLVH</sequence>
<accession>Q14VT3</accession>
<evidence type="ECO:0000313" key="2">
    <source>
        <dbReference type="Proteomes" id="UP000011238"/>
    </source>
</evidence>
<protein>
    <submittedName>
        <fullName evidence="1">ORF25</fullName>
    </submittedName>
</protein>
<dbReference type="RefSeq" id="YP_656680.1">
    <property type="nucleotide sequence ID" value="NC_008211.1"/>
</dbReference>
<dbReference type="Proteomes" id="UP000011238">
    <property type="component" value="Segment"/>
</dbReference>
<organism evidence="2">
    <name type="scientific">Ranid herpesvirus 1</name>
    <name type="common">Lucke tumor herpesvirus</name>
    <dbReference type="NCBI Taxonomy" id="85655"/>
    <lineage>
        <taxon>Viruses</taxon>
        <taxon>Duplodnaviria</taxon>
        <taxon>Heunggongvirae</taxon>
        <taxon>Peploviricota</taxon>
        <taxon>Herviviricetes</taxon>
        <taxon>Herpesvirales</taxon>
        <taxon>Alloherpesviridae</taxon>
        <taxon>Batravirus</taxon>
        <taxon>Batravirus ranidallo1</taxon>
    </lineage>
</organism>
<reference evidence="2" key="1">
    <citation type="journal article" date="1999" name="J. Cancer Res. Clin. Oncol.">
        <title>Genomic studies of the Lucke tumor herpesvirus (RaHV-1).</title>
        <authorList>
            <person name="Davison A.J."/>
            <person name="Sauerbier W."/>
            <person name="Dolan A."/>
            <person name="Addison C."/>
            <person name="McKinnell R.G."/>
        </authorList>
    </citation>
    <scope>NUCLEOTIDE SEQUENCE [LARGE SCALE GENOMIC DNA]</scope>
    <source>
        <strain evidence="2">McKinnell</strain>
    </source>
</reference>
<dbReference type="GeneID" id="5141237"/>
<keyword evidence="2" id="KW-1185">Reference proteome</keyword>
<evidence type="ECO:0000313" key="1">
    <source>
        <dbReference type="EMBL" id="ABG25726.1"/>
    </source>
</evidence>
<name>Q14VT3_9VIRU</name>
<dbReference type="KEGG" id="vg:5141237"/>
<reference evidence="1 2" key="2">
    <citation type="journal article" date="2006" name="J. Gen. Virol.">
        <title>Genome sequences of two frog herpesviruses.</title>
        <authorList>
            <person name="Davison A.J."/>
            <person name="Cunningham C."/>
            <person name="Sauerbier W."/>
            <person name="McKinnell R.G."/>
        </authorList>
    </citation>
    <scope>NUCLEOTIDE SEQUENCE [LARGE SCALE GENOMIC DNA]</scope>
    <source>
        <strain evidence="1 2">McKinnell</strain>
    </source>
</reference>
<proteinExistence type="predicted"/>
<dbReference type="EMBL" id="DQ665917">
    <property type="protein sequence ID" value="ABG25726.1"/>
    <property type="molecule type" value="Genomic_DNA"/>
</dbReference>